<accession>A0AAD4Q5V5</accession>
<dbReference type="GO" id="GO:0004175">
    <property type="term" value="F:endopeptidase activity"/>
    <property type="evidence" value="ECO:0007669"/>
    <property type="project" value="TreeGrafter"/>
</dbReference>
<proteinExistence type="predicted"/>
<evidence type="ECO:0000313" key="2">
    <source>
        <dbReference type="EMBL" id="KAH8986867.1"/>
    </source>
</evidence>
<dbReference type="EMBL" id="JAKELL010000051">
    <property type="protein sequence ID" value="KAH8986867.1"/>
    <property type="molecule type" value="Genomic_DNA"/>
</dbReference>
<reference evidence="2" key="1">
    <citation type="submission" date="2022-01" db="EMBL/GenBank/DDBJ databases">
        <title>Comparative genomics reveals a dynamic genome evolution in the ectomycorrhizal milk-cap (Lactarius) mushrooms.</title>
        <authorList>
            <consortium name="DOE Joint Genome Institute"/>
            <person name="Lebreton A."/>
            <person name="Tang N."/>
            <person name="Kuo A."/>
            <person name="LaButti K."/>
            <person name="Drula E."/>
            <person name="Barry K."/>
            <person name="Clum A."/>
            <person name="Lipzen A."/>
            <person name="Mousain D."/>
            <person name="Ng V."/>
            <person name="Wang R."/>
            <person name="Wang X."/>
            <person name="Dai Y."/>
            <person name="Henrissat B."/>
            <person name="Grigoriev I.V."/>
            <person name="Guerin-Laguette A."/>
            <person name="Yu F."/>
            <person name="Martin F.M."/>
        </authorList>
    </citation>
    <scope>NUCLEOTIDE SEQUENCE</scope>
    <source>
        <strain evidence="2">QP</strain>
    </source>
</reference>
<feature type="domain" description="Peptidase S53 activation" evidence="1">
    <location>
        <begin position="4"/>
        <end position="106"/>
    </location>
</feature>
<dbReference type="PANTHER" id="PTHR14218:SF15">
    <property type="entry name" value="TRIPEPTIDYL-PEPTIDASE 1"/>
    <property type="match status" value="1"/>
</dbReference>
<protein>
    <recommendedName>
        <fullName evidence="1">Peptidase S53 activation domain-containing protein</fullName>
    </recommendedName>
</protein>
<dbReference type="GO" id="GO:0006508">
    <property type="term" value="P:proteolysis"/>
    <property type="evidence" value="ECO:0007669"/>
    <property type="project" value="TreeGrafter"/>
</dbReference>
<dbReference type="InterPro" id="IPR015366">
    <property type="entry name" value="S53_propep"/>
</dbReference>
<evidence type="ECO:0000313" key="3">
    <source>
        <dbReference type="Proteomes" id="UP001201163"/>
    </source>
</evidence>
<keyword evidence="3" id="KW-1185">Reference proteome</keyword>
<dbReference type="Pfam" id="PF09286">
    <property type="entry name" value="Pro-kuma_activ"/>
    <property type="match status" value="1"/>
</dbReference>
<dbReference type="AlphaFoldDB" id="A0AAD4Q5V5"/>
<sequence>MIDALYEVSTPGHSKYGVHLYREQVAKLVAPHPHPRTLEPVHSWLEYYRIPSSSVSVTNGGSTLKLTRVSISRASDLLGASYQLYGHTVAPPTSFDPPRTQWQIPRKRYGGAAAVPANASGKPVTEPKSRAVNSGAMPTFLSWLYSTWVYIHSPVATDRNELSEPTGPNSVHAQKLAGPTRPSQMYWSIIRGHCVPHPAHLLQHRPRAFWHGGLVPLLLGFILRETIIPQTINISYGSYEKLGLRGVPASSSSQAGTAASAQETAKMALETHYTTSFNPEVAVVISDGGFLNHFLRSYHQEQAVSTFLQNLGNQYRGPVQPFWPRNS</sequence>
<gene>
    <name evidence="2" type="ORF">EDB92DRAFT_2020359</name>
</gene>
<organism evidence="2 3">
    <name type="scientific">Lactarius akahatsu</name>
    <dbReference type="NCBI Taxonomy" id="416441"/>
    <lineage>
        <taxon>Eukaryota</taxon>
        <taxon>Fungi</taxon>
        <taxon>Dikarya</taxon>
        <taxon>Basidiomycota</taxon>
        <taxon>Agaricomycotina</taxon>
        <taxon>Agaricomycetes</taxon>
        <taxon>Russulales</taxon>
        <taxon>Russulaceae</taxon>
        <taxon>Lactarius</taxon>
    </lineage>
</organism>
<dbReference type="InterPro" id="IPR050819">
    <property type="entry name" value="Tripeptidyl-peptidase_I"/>
</dbReference>
<dbReference type="SUPFAM" id="SSF54897">
    <property type="entry name" value="Protease propeptides/inhibitors"/>
    <property type="match status" value="1"/>
</dbReference>
<name>A0AAD4Q5V5_9AGAM</name>
<dbReference type="PANTHER" id="PTHR14218">
    <property type="entry name" value="PROTEASE S8 TRIPEPTIDYL PEPTIDASE I CLN2"/>
    <property type="match status" value="1"/>
</dbReference>
<evidence type="ECO:0000259" key="1">
    <source>
        <dbReference type="Pfam" id="PF09286"/>
    </source>
</evidence>
<comment type="caution">
    <text evidence="2">The sequence shown here is derived from an EMBL/GenBank/DDBJ whole genome shotgun (WGS) entry which is preliminary data.</text>
</comment>
<dbReference type="Proteomes" id="UP001201163">
    <property type="component" value="Unassembled WGS sequence"/>
</dbReference>
<dbReference type="GO" id="GO:0008240">
    <property type="term" value="F:tripeptidyl-peptidase activity"/>
    <property type="evidence" value="ECO:0007669"/>
    <property type="project" value="TreeGrafter"/>
</dbReference>